<accession>A0AA40A1V6</accession>
<comment type="caution">
    <text evidence="2">The sequence shown here is derived from an EMBL/GenBank/DDBJ whole genome shotgun (WGS) entry which is preliminary data.</text>
</comment>
<reference evidence="2" key="1">
    <citation type="submission" date="2023-06" db="EMBL/GenBank/DDBJ databases">
        <title>Genome-scale phylogeny and comparative genomics of the fungal order Sordariales.</title>
        <authorList>
            <consortium name="Lawrence Berkeley National Laboratory"/>
            <person name="Hensen N."/>
            <person name="Bonometti L."/>
            <person name="Westerberg I."/>
            <person name="Brannstrom I.O."/>
            <person name="Guillou S."/>
            <person name="Cros-Aarteil S."/>
            <person name="Calhoun S."/>
            <person name="Haridas S."/>
            <person name="Kuo A."/>
            <person name="Mondo S."/>
            <person name="Pangilinan J."/>
            <person name="Riley R."/>
            <person name="Labutti K."/>
            <person name="Andreopoulos B."/>
            <person name="Lipzen A."/>
            <person name="Chen C."/>
            <person name="Yanf M."/>
            <person name="Daum C."/>
            <person name="Ng V."/>
            <person name="Clum A."/>
            <person name="Steindorff A."/>
            <person name="Ohm R."/>
            <person name="Martin F."/>
            <person name="Silar P."/>
            <person name="Natvig D."/>
            <person name="Lalanne C."/>
            <person name="Gautier V."/>
            <person name="Ament-Velasquez S.L."/>
            <person name="Kruys A."/>
            <person name="Hutchinson M.I."/>
            <person name="Powell A.J."/>
            <person name="Barry K."/>
            <person name="Miller A.N."/>
            <person name="Grigoriev I.V."/>
            <person name="Debuchy R."/>
            <person name="Gladieux P."/>
            <person name="Thoren M.H."/>
            <person name="Johannesson H."/>
        </authorList>
    </citation>
    <scope>NUCLEOTIDE SEQUENCE</scope>
    <source>
        <strain evidence="2">SMH4607-1</strain>
    </source>
</reference>
<evidence type="ECO:0000313" key="2">
    <source>
        <dbReference type="EMBL" id="KAK0707701.1"/>
    </source>
</evidence>
<sequence length="184" mass="19550">MNAIVLFVVSGLLFDSSLTDASLSPTVALAAAPDHVGETDMRFSSWPLPFASLPSPGQSVAAARRPRGERGEAKASSSLLLFVSVANTPASTHTTRLGHIPHRSLRSEWLPARTPSSAGPSVYWLLATLTSVGNQEKNGGRFFLFADGLVTRGLVGMAWDTPGNFQGGRPLFARVGIEVRSLHL</sequence>
<feature type="chain" id="PRO_5041321855" description="Secreted protein" evidence="1">
    <location>
        <begin position="22"/>
        <end position="184"/>
    </location>
</feature>
<evidence type="ECO:0000313" key="3">
    <source>
        <dbReference type="Proteomes" id="UP001172102"/>
    </source>
</evidence>
<evidence type="ECO:0008006" key="4">
    <source>
        <dbReference type="Google" id="ProtNLM"/>
    </source>
</evidence>
<evidence type="ECO:0000256" key="1">
    <source>
        <dbReference type="SAM" id="SignalP"/>
    </source>
</evidence>
<protein>
    <recommendedName>
        <fullName evidence="4">Secreted protein</fullName>
    </recommendedName>
</protein>
<feature type="signal peptide" evidence="1">
    <location>
        <begin position="1"/>
        <end position="21"/>
    </location>
</feature>
<dbReference type="Proteomes" id="UP001172102">
    <property type="component" value="Unassembled WGS sequence"/>
</dbReference>
<organism evidence="2 3">
    <name type="scientific">Lasiosphaeris hirsuta</name>
    <dbReference type="NCBI Taxonomy" id="260670"/>
    <lineage>
        <taxon>Eukaryota</taxon>
        <taxon>Fungi</taxon>
        <taxon>Dikarya</taxon>
        <taxon>Ascomycota</taxon>
        <taxon>Pezizomycotina</taxon>
        <taxon>Sordariomycetes</taxon>
        <taxon>Sordariomycetidae</taxon>
        <taxon>Sordariales</taxon>
        <taxon>Lasiosphaeriaceae</taxon>
        <taxon>Lasiosphaeris</taxon>
    </lineage>
</organism>
<name>A0AA40A1V6_9PEZI</name>
<keyword evidence="3" id="KW-1185">Reference proteome</keyword>
<keyword evidence="1" id="KW-0732">Signal</keyword>
<dbReference type="AlphaFoldDB" id="A0AA40A1V6"/>
<proteinExistence type="predicted"/>
<dbReference type="EMBL" id="JAUKUA010000006">
    <property type="protein sequence ID" value="KAK0707701.1"/>
    <property type="molecule type" value="Genomic_DNA"/>
</dbReference>
<gene>
    <name evidence="2" type="ORF">B0H67DRAFT_588399</name>
</gene>